<dbReference type="InterPro" id="IPR038735">
    <property type="entry name" value="MSMEG_1276-like_NTP-PPase_dom"/>
</dbReference>
<protein>
    <recommendedName>
        <fullName evidence="3">Phosphoribosyl-ATP pyrophosphohydrolase</fullName>
    </recommendedName>
</protein>
<dbReference type="RefSeq" id="WP_139314398.1">
    <property type="nucleotide sequence ID" value="NZ_MLBF01000007.1"/>
</dbReference>
<reference evidence="1 2" key="1">
    <citation type="submission" date="2016-09" db="EMBL/GenBank/DDBJ databases">
        <title>Complete genome of Desulfosporosinus sp. OL.</title>
        <authorList>
            <person name="Mardanov A."/>
            <person name="Beletsky A."/>
            <person name="Panova A."/>
            <person name="Karnachuk O."/>
            <person name="Ravin N."/>
        </authorList>
    </citation>
    <scope>NUCLEOTIDE SEQUENCE [LARGE SCALE GENOMIC DNA]</scope>
    <source>
        <strain evidence="1 2">OL</strain>
    </source>
</reference>
<accession>A0A1Q8QZ06</accession>
<evidence type="ECO:0008006" key="3">
    <source>
        <dbReference type="Google" id="ProtNLM"/>
    </source>
</evidence>
<evidence type="ECO:0000313" key="2">
    <source>
        <dbReference type="Proteomes" id="UP000186102"/>
    </source>
</evidence>
<gene>
    <name evidence="1" type="ORF">DSOL_1359</name>
</gene>
<comment type="caution">
    <text evidence="1">The sequence shown here is derived from an EMBL/GenBank/DDBJ whole genome shotgun (WGS) entry which is preliminary data.</text>
</comment>
<keyword evidence="2" id="KW-1185">Reference proteome</keyword>
<organism evidence="1 2">
    <name type="scientific">Desulfosporosinus metallidurans</name>
    <dbReference type="NCBI Taxonomy" id="1888891"/>
    <lineage>
        <taxon>Bacteria</taxon>
        <taxon>Bacillati</taxon>
        <taxon>Bacillota</taxon>
        <taxon>Clostridia</taxon>
        <taxon>Eubacteriales</taxon>
        <taxon>Desulfitobacteriaceae</taxon>
        <taxon>Desulfosporosinus</taxon>
    </lineage>
</organism>
<dbReference type="OrthoDB" id="9813491at2"/>
<dbReference type="CDD" id="cd11532">
    <property type="entry name" value="NTP-PPase_COG4997"/>
    <property type="match status" value="1"/>
</dbReference>
<evidence type="ECO:0000313" key="1">
    <source>
        <dbReference type="EMBL" id="OLN32608.1"/>
    </source>
</evidence>
<sequence length="106" mass="12181">MSVKVYNKLIRDKIPQIIEQSGKQAIIKKASGKEYLDSLNAKLSEELQEYLESQSIEELADLVEVVYAILDDKNISLQQFELIRKQKVQERGAFKEKLLLKEVVDG</sequence>
<dbReference type="AlphaFoldDB" id="A0A1Q8QZ06"/>
<dbReference type="EMBL" id="MLBF01000007">
    <property type="protein sequence ID" value="OLN32608.1"/>
    <property type="molecule type" value="Genomic_DNA"/>
</dbReference>
<dbReference type="Proteomes" id="UP000186102">
    <property type="component" value="Unassembled WGS sequence"/>
</dbReference>
<proteinExistence type="predicted"/>
<dbReference type="STRING" id="1888891.DSOL_1359"/>
<name>A0A1Q8QZ06_9FIRM</name>